<feature type="transmembrane region" description="Helical" evidence="1">
    <location>
        <begin position="233"/>
        <end position="252"/>
    </location>
</feature>
<name>A0ABV7ZUW8_9CORY</name>
<feature type="transmembrane region" description="Helical" evidence="1">
    <location>
        <begin position="78"/>
        <end position="98"/>
    </location>
</feature>
<proteinExistence type="predicted"/>
<gene>
    <name evidence="2" type="ORF">ACFORJ_12625</name>
</gene>
<feature type="transmembrane region" description="Helical" evidence="1">
    <location>
        <begin position="190"/>
        <end position="213"/>
    </location>
</feature>
<organism evidence="2 3">
    <name type="scientific">Corynebacterium hansenii</name>
    <dbReference type="NCBI Taxonomy" id="394964"/>
    <lineage>
        <taxon>Bacteria</taxon>
        <taxon>Bacillati</taxon>
        <taxon>Actinomycetota</taxon>
        <taxon>Actinomycetes</taxon>
        <taxon>Mycobacteriales</taxon>
        <taxon>Corynebacteriaceae</taxon>
        <taxon>Corynebacterium</taxon>
    </lineage>
</organism>
<sequence>MTPSTIFVLLGRQFRALRASWATWALAAAAVFFALVAPVTARYLREILGGVLGGSGGEVPIDVGALPDPSVADAWAQWASNLSQVIVVIVAIVAASAISADVSRGTAVPLLARPVTRAGLWGTAFAAVCAVVAAVAVISTAVMIGVTALLFDDLAAADLRAPIGGSAAWLFFAASLVAVTMAASGAGATALGATAAGIGYFALTAAAGLSPALVEWGPSGLLMATAGKAGTGAFAVTAAIAAAAIAIGIAAFRRREL</sequence>
<evidence type="ECO:0008006" key="4">
    <source>
        <dbReference type="Google" id="ProtNLM"/>
    </source>
</evidence>
<dbReference type="RefSeq" id="WP_290292666.1">
    <property type="nucleotide sequence ID" value="NZ_CP047211.1"/>
</dbReference>
<feature type="transmembrane region" description="Helical" evidence="1">
    <location>
        <begin position="21"/>
        <end position="41"/>
    </location>
</feature>
<evidence type="ECO:0000313" key="3">
    <source>
        <dbReference type="Proteomes" id="UP001595751"/>
    </source>
</evidence>
<dbReference type="EMBL" id="JBHRZN010000005">
    <property type="protein sequence ID" value="MFC3851002.1"/>
    <property type="molecule type" value="Genomic_DNA"/>
</dbReference>
<keyword evidence="1" id="KW-1133">Transmembrane helix</keyword>
<evidence type="ECO:0000313" key="2">
    <source>
        <dbReference type="EMBL" id="MFC3851002.1"/>
    </source>
</evidence>
<evidence type="ECO:0000256" key="1">
    <source>
        <dbReference type="SAM" id="Phobius"/>
    </source>
</evidence>
<keyword evidence="1" id="KW-0472">Membrane</keyword>
<comment type="caution">
    <text evidence="2">The sequence shown here is derived from an EMBL/GenBank/DDBJ whole genome shotgun (WGS) entry which is preliminary data.</text>
</comment>
<accession>A0ABV7ZUW8</accession>
<feature type="transmembrane region" description="Helical" evidence="1">
    <location>
        <begin position="163"/>
        <end position="183"/>
    </location>
</feature>
<keyword evidence="3" id="KW-1185">Reference proteome</keyword>
<dbReference type="Proteomes" id="UP001595751">
    <property type="component" value="Unassembled WGS sequence"/>
</dbReference>
<protein>
    <recommendedName>
        <fullName evidence="4">ABC transporter permease</fullName>
    </recommendedName>
</protein>
<reference evidence="3" key="1">
    <citation type="journal article" date="2019" name="Int. J. Syst. Evol. Microbiol.">
        <title>The Global Catalogue of Microorganisms (GCM) 10K type strain sequencing project: providing services to taxonomists for standard genome sequencing and annotation.</title>
        <authorList>
            <consortium name="The Broad Institute Genomics Platform"/>
            <consortium name="The Broad Institute Genome Sequencing Center for Infectious Disease"/>
            <person name="Wu L."/>
            <person name="Ma J."/>
        </authorList>
    </citation>
    <scope>NUCLEOTIDE SEQUENCE [LARGE SCALE GENOMIC DNA]</scope>
    <source>
        <strain evidence="3">CCUG 53252</strain>
    </source>
</reference>
<keyword evidence="1" id="KW-0812">Transmembrane</keyword>
<feature type="transmembrane region" description="Helical" evidence="1">
    <location>
        <begin position="118"/>
        <end position="151"/>
    </location>
</feature>